<proteinExistence type="predicted"/>
<keyword evidence="3" id="KW-1185">Reference proteome</keyword>
<dbReference type="Proteomes" id="UP000734854">
    <property type="component" value="Unassembled WGS sequence"/>
</dbReference>
<feature type="compositionally biased region" description="Basic and acidic residues" evidence="1">
    <location>
        <begin position="1"/>
        <end position="59"/>
    </location>
</feature>
<name>A0A8J5L4W5_ZINOF</name>
<evidence type="ECO:0000313" key="3">
    <source>
        <dbReference type="Proteomes" id="UP000734854"/>
    </source>
</evidence>
<dbReference type="InterPro" id="IPR039285">
    <property type="entry name" value="HIRD11-like"/>
</dbReference>
<evidence type="ECO:0000256" key="1">
    <source>
        <dbReference type="SAM" id="MobiDB-lite"/>
    </source>
</evidence>
<comment type="caution">
    <text evidence="2">The sequence shown here is derived from an EMBL/GenBank/DDBJ whole genome shotgun (WGS) entry which is preliminary data.</text>
</comment>
<dbReference type="EMBL" id="JACMSC010000009">
    <property type="protein sequence ID" value="KAG6506093.1"/>
    <property type="molecule type" value="Genomic_DNA"/>
</dbReference>
<accession>A0A8J5L4W5</accession>
<gene>
    <name evidence="2" type="ORF">ZIOFF_031408</name>
</gene>
<reference evidence="2 3" key="1">
    <citation type="submission" date="2020-08" db="EMBL/GenBank/DDBJ databases">
        <title>Plant Genome Project.</title>
        <authorList>
            <person name="Zhang R.-G."/>
        </authorList>
    </citation>
    <scope>NUCLEOTIDE SEQUENCE [LARGE SCALE GENOMIC DNA]</scope>
    <source>
        <tissue evidence="2">Rhizome</tissue>
    </source>
</reference>
<dbReference type="GO" id="GO:0046872">
    <property type="term" value="F:metal ion binding"/>
    <property type="evidence" value="ECO:0007669"/>
    <property type="project" value="InterPro"/>
</dbReference>
<organism evidence="2 3">
    <name type="scientific">Zingiber officinale</name>
    <name type="common">Ginger</name>
    <name type="synonym">Amomum zingiber</name>
    <dbReference type="NCBI Taxonomy" id="94328"/>
    <lineage>
        <taxon>Eukaryota</taxon>
        <taxon>Viridiplantae</taxon>
        <taxon>Streptophyta</taxon>
        <taxon>Embryophyta</taxon>
        <taxon>Tracheophyta</taxon>
        <taxon>Spermatophyta</taxon>
        <taxon>Magnoliopsida</taxon>
        <taxon>Liliopsida</taxon>
        <taxon>Zingiberales</taxon>
        <taxon>Zingiberaceae</taxon>
        <taxon>Zingiber</taxon>
    </lineage>
</organism>
<evidence type="ECO:0000313" key="2">
    <source>
        <dbReference type="EMBL" id="KAG6506093.1"/>
    </source>
</evidence>
<protein>
    <submittedName>
        <fullName evidence="2">Uncharacterized protein</fullName>
    </submittedName>
</protein>
<dbReference type="PANTHER" id="PTHR34941">
    <property type="entry name" value="DEHYDRIN HIRD11"/>
    <property type="match status" value="1"/>
</dbReference>
<feature type="region of interest" description="Disordered" evidence="1">
    <location>
        <begin position="1"/>
        <end position="90"/>
    </location>
</feature>
<dbReference type="AlphaFoldDB" id="A0A8J5L4W5"/>
<sequence>MAGIIHKIEEKLHMGGDHKEEEKKHHKEEEKHHKEGESGGIIDKMKDKIHGEEHGEKEGKKKKKKERKHDHDGHSSSSSPSSYGRHSASLPAKGLPLAKGTLLYNSAPLSAKVLPSTEGYSILFRCLLKLFLQRKILCSAVYHSPSSSRRQSALQLYSLFAKVLPLAKGTLVHNSAPLPTKVLPQSTNTLFYNSAPLLAKIIPLAKGTMLHNFASLPIKGLPPAESTLFRCL</sequence>
<dbReference type="PANTHER" id="PTHR34941:SF1">
    <property type="entry name" value="DEHYDRIN HIRD11"/>
    <property type="match status" value="1"/>
</dbReference>
<feature type="compositionally biased region" description="Low complexity" evidence="1">
    <location>
        <begin position="75"/>
        <end position="89"/>
    </location>
</feature>